<dbReference type="GO" id="GO:0022857">
    <property type="term" value="F:transmembrane transporter activity"/>
    <property type="evidence" value="ECO:0007669"/>
    <property type="project" value="InterPro"/>
</dbReference>
<dbReference type="InterPro" id="IPR052962">
    <property type="entry name" value="AA_Transporter_AGT"/>
</dbReference>
<dbReference type="OrthoDB" id="3170677at2"/>
<dbReference type="Gene3D" id="1.20.1740.10">
    <property type="entry name" value="Amino acid/polyamine transporter I"/>
    <property type="match status" value="1"/>
</dbReference>
<feature type="transmembrane region" description="Helical" evidence="5">
    <location>
        <begin position="130"/>
        <end position="151"/>
    </location>
</feature>
<feature type="transmembrane region" description="Helical" evidence="5">
    <location>
        <begin position="85"/>
        <end position="104"/>
    </location>
</feature>
<keyword evidence="2 5" id="KW-0812">Transmembrane</keyword>
<feature type="transmembrane region" description="Helical" evidence="5">
    <location>
        <begin position="424"/>
        <end position="441"/>
    </location>
</feature>
<keyword evidence="7" id="KW-1185">Reference proteome</keyword>
<dbReference type="STRING" id="630515.SAMN04489812_2029"/>
<dbReference type="Proteomes" id="UP000199103">
    <property type="component" value="Chromosome I"/>
</dbReference>
<keyword evidence="4 5" id="KW-0472">Membrane</keyword>
<feature type="transmembrane region" description="Helical" evidence="5">
    <location>
        <begin position="201"/>
        <end position="221"/>
    </location>
</feature>
<dbReference type="AlphaFoldDB" id="A0A1H1SIQ8"/>
<sequence>MPQAGFKRQVSMLDLTFVGFGAIFGSGWLLAAGKVSGLAGPAGWVSWVIGGVAVLLLGLVYAELGAAVPRAGGIIRYPLYSHGPLLGYLMGFITLIAFSSLIAVEVEAAREYAASWWPALTRPDSTSPTVLGWFFQVALLVIFFLLNFWTVRTFAKSNTVITIFKFVVPLVTVVALFTVFKPDNFSSHGFAPFGAGGIQEAVAGGGVIFAYLGLQPIVSMASEAKSPQRTIPVALILSVLLSTIVYVVLQVVFIGALPADGLADGWAAVPDKFSLPFKDIALAAGMGWLVVFIVIDAMISPSGTGNIYMNSTSRVVYGWARNRTLFGVFAKIDERSGIPRPALWLTLVLAVFWTLPFPSWDVLVNGVSGALILSYAIAPISAAAFRRRLPDLHRPFRLRAFAVIAPASFVIASFIVYWTGWSTIWWLIGSQVLLFCLYLLFRRRVPTDQVPFGQQIRSSVWLIAYYIAMLIISALGGYGGLDLLPAPLDLILVGVAALGGYLWSLRSALPVTELDEDVVQDDTDEVPSARTRQ</sequence>
<evidence type="ECO:0000256" key="5">
    <source>
        <dbReference type="SAM" id="Phobius"/>
    </source>
</evidence>
<evidence type="ECO:0000256" key="1">
    <source>
        <dbReference type="ARBA" id="ARBA00004141"/>
    </source>
</evidence>
<evidence type="ECO:0000256" key="3">
    <source>
        <dbReference type="ARBA" id="ARBA00022989"/>
    </source>
</evidence>
<evidence type="ECO:0000256" key="2">
    <source>
        <dbReference type="ARBA" id="ARBA00022692"/>
    </source>
</evidence>
<organism evidence="6 7">
    <name type="scientific">Microlunatus soli</name>
    <dbReference type="NCBI Taxonomy" id="630515"/>
    <lineage>
        <taxon>Bacteria</taxon>
        <taxon>Bacillati</taxon>
        <taxon>Actinomycetota</taxon>
        <taxon>Actinomycetes</taxon>
        <taxon>Propionibacteriales</taxon>
        <taxon>Propionibacteriaceae</taxon>
        <taxon>Microlunatus</taxon>
    </lineage>
</organism>
<feature type="transmembrane region" description="Helical" evidence="5">
    <location>
        <begin position="233"/>
        <end position="257"/>
    </location>
</feature>
<feature type="transmembrane region" description="Helical" evidence="5">
    <location>
        <begin position="398"/>
        <end position="418"/>
    </location>
</feature>
<dbReference type="GO" id="GO:0016020">
    <property type="term" value="C:membrane"/>
    <property type="evidence" value="ECO:0007669"/>
    <property type="project" value="UniProtKB-SubCell"/>
</dbReference>
<dbReference type="EMBL" id="LT629772">
    <property type="protein sequence ID" value="SDS47811.1"/>
    <property type="molecule type" value="Genomic_DNA"/>
</dbReference>
<dbReference type="PANTHER" id="PTHR47547">
    <property type="match status" value="1"/>
</dbReference>
<feature type="transmembrane region" description="Helical" evidence="5">
    <location>
        <begin position="280"/>
        <end position="299"/>
    </location>
</feature>
<keyword evidence="3 5" id="KW-1133">Transmembrane helix</keyword>
<feature type="transmembrane region" description="Helical" evidence="5">
    <location>
        <begin position="487"/>
        <end position="505"/>
    </location>
</feature>
<feature type="transmembrane region" description="Helical" evidence="5">
    <location>
        <begin position="342"/>
        <end position="360"/>
    </location>
</feature>
<reference evidence="6 7" key="1">
    <citation type="submission" date="2016-10" db="EMBL/GenBank/DDBJ databases">
        <authorList>
            <person name="de Groot N.N."/>
        </authorList>
    </citation>
    <scope>NUCLEOTIDE SEQUENCE [LARGE SCALE GENOMIC DNA]</scope>
    <source>
        <strain evidence="6 7">DSM 21800</strain>
    </source>
</reference>
<accession>A0A1H1SIQ8</accession>
<dbReference type="Pfam" id="PF13520">
    <property type="entry name" value="AA_permease_2"/>
    <property type="match status" value="1"/>
</dbReference>
<dbReference type="PANTHER" id="PTHR47547:SF1">
    <property type="entry name" value="ASPARTATE-PROTON SYMPORTER"/>
    <property type="match status" value="1"/>
</dbReference>
<feature type="transmembrane region" description="Helical" evidence="5">
    <location>
        <begin position="462"/>
        <end position="481"/>
    </location>
</feature>
<protein>
    <submittedName>
        <fullName evidence="6">Amino acid transporter</fullName>
    </submittedName>
</protein>
<gene>
    <name evidence="6" type="ORF">SAMN04489812_2029</name>
</gene>
<evidence type="ECO:0000256" key="4">
    <source>
        <dbReference type="ARBA" id="ARBA00023136"/>
    </source>
</evidence>
<proteinExistence type="predicted"/>
<dbReference type="InterPro" id="IPR002293">
    <property type="entry name" value="AA/rel_permease1"/>
</dbReference>
<feature type="transmembrane region" description="Helical" evidence="5">
    <location>
        <begin position="44"/>
        <end position="64"/>
    </location>
</feature>
<name>A0A1H1SIQ8_9ACTN</name>
<evidence type="ECO:0000313" key="7">
    <source>
        <dbReference type="Proteomes" id="UP000199103"/>
    </source>
</evidence>
<dbReference type="RefSeq" id="WP_091523864.1">
    <property type="nucleotide sequence ID" value="NZ_LT629772.1"/>
</dbReference>
<feature type="transmembrane region" description="Helical" evidence="5">
    <location>
        <begin position="163"/>
        <end position="181"/>
    </location>
</feature>
<evidence type="ECO:0000313" key="6">
    <source>
        <dbReference type="EMBL" id="SDS47811.1"/>
    </source>
</evidence>
<feature type="transmembrane region" description="Helical" evidence="5">
    <location>
        <begin position="12"/>
        <end position="32"/>
    </location>
</feature>
<dbReference type="PIRSF" id="PIRSF006060">
    <property type="entry name" value="AA_transporter"/>
    <property type="match status" value="1"/>
</dbReference>
<comment type="subcellular location">
    <subcellularLocation>
        <location evidence="1">Membrane</location>
        <topology evidence="1">Multi-pass membrane protein</topology>
    </subcellularLocation>
</comment>
<feature type="transmembrane region" description="Helical" evidence="5">
    <location>
        <begin position="366"/>
        <end position="386"/>
    </location>
</feature>